<dbReference type="InterPro" id="IPR049092">
    <property type="entry name" value="MIOS_a-sol"/>
</dbReference>
<evidence type="ECO:0000256" key="3">
    <source>
        <dbReference type="ARBA" id="ARBA00022737"/>
    </source>
</evidence>
<proteinExistence type="inferred from homology"/>
<dbReference type="InterPro" id="IPR031488">
    <property type="entry name" value="Zn_ribbon_mio"/>
</dbReference>
<dbReference type="PANTHER" id="PTHR16453:SF9">
    <property type="entry name" value="GATOR COMPLEX PROTEIN MIOS"/>
    <property type="match status" value="1"/>
</dbReference>
<dbReference type="AlphaFoldDB" id="A0A553HS72"/>
<dbReference type="OrthoDB" id="341486at2759"/>
<comment type="similarity">
    <text evidence="1">Belongs to the WD repeat mio family.</text>
</comment>
<evidence type="ECO:0000259" key="6">
    <source>
        <dbReference type="Pfam" id="PF21719"/>
    </source>
</evidence>
<dbReference type="InterPro" id="IPR036322">
    <property type="entry name" value="WD40_repeat_dom_sf"/>
</dbReference>
<dbReference type="GO" id="GO:0005737">
    <property type="term" value="C:cytoplasm"/>
    <property type="evidence" value="ECO:0007669"/>
    <property type="project" value="TreeGrafter"/>
</dbReference>
<evidence type="ECO:0000256" key="1">
    <source>
        <dbReference type="ARBA" id="ARBA00009713"/>
    </source>
</evidence>
<accession>A0A553HS72</accession>
<dbReference type="PANTHER" id="PTHR16453">
    <property type="entry name" value="WD40 DOMAIN-CONTAINING PROTEIN MIO FAMILY MEMBER"/>
    <property type="match status" value="1"/>
</dbReference>
<keyword evidence="3" id="KW-0677">Repeat</keyword>
<feature type="region of interest" description="Disordered" evidence="4">
    <location>
        <begin position="518"/>
        <end position="559"/>
    </location>
</feature>
<dbReference type="GO" id="GO:1904263">
    <property type="term" value="P:positive regulation of TORC1 signaling"/>
    <property type="evidence" value="ECO:0007669"/>
    <property type="project" value="TreeGrafter"/>
</dbReference>
<evidence type="ECO:0000256" key="4">
    <source>
        <dbReference type="SAM" id="MobiDB-lite"/>
    </source>
</evidence>
<dbReference type="SUPFAM" id="SSF50978">
    <property type="entry name" value="WD40 repeat-like"/>
    <property type="match status" value="1"/>
</dbReference>
<feature type="domain" description="MIOS-like alpha-solenoid" evidence="6">
    <location>
        <begin position="591"/>
        <end position="831"/>
    </location>
</feature>
<dbReference type="Pfam" id="PF21719">
    <property type="entry name" value="MIOS_a-sol"/>
    <property type="match status" value="1"/>
</dbReference>
<protein>
    <submittedName>
        <fullName evidence="7">Uncharacterized protein</fullName>
    </submittedName>
</protein>
<gene>
    <name evidence="7" type="ORF">FHL15_008387</name>
</gene>
<name>A0A553HS72_9PEZI</name>
<dbReference type="STRING" id="2512241.A0A553HS72"/>
<comment type="caution">
    <text evidence="7">The sequence shown here is derived from an EMBL/GenBank/DDBJ whole genome shotgun (WGS) entry which is preliminary data.</text>
</comment>
<feature type="compositionally biased region" description="Polar residues" evidence="4">
    <location>
        <begin position="518"/>
        <end position="532"/>
    </location>
</feature>
<evidence type="ECO:0000313" key="8">
    <source>
        <dbReference type="Proteomes" id="UP000319160"/>
    </source>
</evidence>
<sequence>MAQYSNSKLLDRPEPGLIKWSPNPRDDNFLHVNLQHRTVQLYKPTGHARSGRFDYERVAKLDDIPPLSTYDWSPGYPGLVAIGTASGTINILNLNDTTNHYLEQRLKFTRFCQAIAFNTGTLLAVGLERVRNDQCLQVWDINRLAESKPDTSWPSLDGSILGEAVHRFEPSTTVSSTRFFEDSPQTLVVGIRNQGIRVYDLRDPNSAVINYQTKCNNNLAIDYADSNYFASSSLDRPGIVIWDRRATSRQPSSPSYLDAVDTDGLPWGAALNLERAIDINPSNVPDRGSLVRSIRFCRDHRGLLAVLSRTGQLRVLETTKEFTFRERHYEKSPEILEARRSYELDMGFTNGEAKLDQIVSFDWVTLDSPAVTPRALVLRASGAYEILEKPSYTSDHVYKMVPWQAPYRGLEGIVLSFYDTDSEVLTIGQEGTSYHSLMRFDSSQQPEMMGPILFDDAVKDIPLFGREKIPVATIASQVLELPPLEADTVLDLEAKDNFPQLFTEPTTTTGKITALRKQSQNTSQYQESSSGEQHMAKLGDGPNQESANTAGRSAGPVSNRRAHENLLATTLNTKGFPKAAQIVLDHIMLLRSKEKYLFDYPANINIVSDDPWLKDLWLWVARASSAAQDDGMVAQGIDYSFLGVIPIWTKNLGNQGASRLNHGLEFPDDAAWDCGLEKLLSTSKTEEITYGKLETKRTTRREAAMRVCEWGQKSLDSECKDYAKVPAPEKNSSSFTRGAARALFKGDFTEAVSILKTASADYPELLFVSLALQLVSRGDKNLAKEQLDFDDTVASKTDPYLRAISSLIATNNWETIANQESLPLRERTYIALRNFDDEKLTPWLNAELKKAIETGDIEGIVLTGITDNLVDIFAKYIEKFNDIQTAALVLSICSPRYIDDYRCLVWRNAYRAYLQRHKAFLQRTKFEVESTKKSKHHGVPTIKPPSRQIALRCVYCDAEYELASKVGAGGSSSMGIPSNSAAQAQTQSHASNHLTATSINAGVSCPSCGRHLPRCVVCLEVVGIPRSDKPELSLDPQVRLAAKFPTFCLKCDHVLHLDHARQWFARHVECPVPECRCRCNFRANPELNYG</sequence>
<evidence type="ECO:0000256" key="2">
    <source>
        <dbReference type="ARBA" id="ARBA00022574"/>
    </source>
</evidence>
<reference evidence="8" key="1">
    <citation type="submission" date="2019-06" db="EMBL/GenBank/DDBJ databases">
        <title>Draft genome sequence of the griseofulvin-producing fungus Xylaria cubensis strain G536.</title>
        <authorList>
            <person name="Mead M.E."/>
            <person name="Raja H.A."/>
            <person name="Steenwyk J.L."/>
            <person name="Knowles S.L."/>
            <person name="Oberlies N.H."/>
            <person name="Rokas A."/>
        </authorList>
    </citation>
    <scope>NUCLEOTIDE SEQUENCE [LARGE SCALE GENOMIC DNA]</scope>
    <source>
        <strain evidence="8">G536</strain>
    </source>
</reference>
<evidence type="ECO:0000313" key="7">
    <source>
        <dbReference type="EMBL" id="TRX90808.1"/>
    </source>
</evidence>
<organism evidence="7 8">
    <name type="scientific">Xylaria flabelliformis</name>
    <dbReference type="NCBI Taxonomy" id="2512241"/>
    <lineage>
        <taxon>Eukaryota</taxon>
        <taxon>Fungi</taxon>
        <taxon>Dikarya</taxon>
        <taxon>Ascomycota</taxon>
        <taxon>Pezizomycotina</taxon>
        <taxon>Sordariomycetes</taxon>
        <taxon>Xylariomycetidae</taxon>
        <taxon>Xylariales</taxon>
        <taxon>Xylariaceae</taxon>
        <taxon>Xylaria</taxon>
    </lineage>
</organism>
<dbReference type="EMBL" id="VFLP01000052">
    <property type="protein sequence ID" value="TRX90808.1"/>
    <property type="molecule type" value="Genomic_DNA"/>
</dbReference>
<dbReference type="Proteomes" id="UP000319160">
    <property type="component" value="Unassembled WGS sequence"/>
</dbReference>
<evidence type="ECO:0000259" key="5">
    <source>
        <dbReference type="Pfam" id="PF17034"/>
    </source>
</evidence>
<feature type="domain" description="GATOR2 complex protein MIO zinc-ribbon like" evidence="5">
    <location>
        <begin position="996"/>
        <end position="1080"/>
    </location>
</feature>
<dbReference type="InterPro" id="IPR037593">
    <property type="entry name" value="MIOS/Sea4"/>
</dbReference>
<dbReference type="InterPro" id="IPR015943">
    <property type="entry name" value="WD40/YVTN_repeat-like_dom_sf"/>
</dbReference>
<keyword evidence="2" id="KW-0853">WD repeat</keyword>
<dbReference type="Pfam" id="PF17034">
    <property type="entry name" value="zinc_ribbon_16"/>
    <property type="match status" value="1"/>
</dbReference>
<dbReference type="Gene3D" id="2.130.10.10">
    <property type="entry name" value="YVTN repeat-like/Quinoprotein amine dehydrogenase"/>
    <property type="match status" value="1"/>
</dbReference>
<keyword evidence="8" id="KW-1185">Reference proteome</keyword>